<dbReference type="PROSITE" id="PS00131">
    <property type="entry name" value="CARBOXYPEPT_SER_SER"/>
    <property type="match status" value="1"/>
</dbReference>
<dbReference type="Proteomes" id="UP000594638">
    <property type="component" value="Unassembled WGS sequence"/>
</dbReference>
<keyword evidence="5 11" id="KW-0645">Protease</keyword>
<evidence type="ECO:0000256" key="4">
    <source>
        <dbReference type="ARBA" id="ARBA00022645"/>
    </source>
</evidence>
<dbReference type="PANTHER" id="PTHR11802:SF113">
    <property type="entry name" value="SERINE CARBOXYPEPTIDASE CTSA-4.1"/>
    <property type="match status" value="1"/>
</dbReference>
<dbReference type="Gramene" id="OE9A078779T1">
    <property type="protein sequence ID" value="OE9A078779C1"/>
    <property type="gene ID" value="OE9A078779"/>
</dbReference>
<dbReference type="GO" id="GO:0005773">
    <property type="term" value="C:vacuole"/>
    <property type="evidence" value="ECO:0007669"/>
    <property type="project" value="TreeGrafter"/>
</dbReference>
<dbReference type="PRINTS" id="PR00724">
    <property type="entry name" value="CRBOXYPTASEC"/>
</dbReference>
<dbReference type="FunFam" id="3.40.50.1820:FF:000060">
    <property type="entry name" value="Carboxypeptidase"/>
    <property type="match status" value="1"/>
</dbReference>
<evidence type="ECO:0000256" key="2">
    <source>
        <dbReference type="ARBA" id="ARBA00009431"/>
    </source>
</evidence>
<reference evidence="12 13" key="1">
    <citation type="submission" date="2019-12" db="EMBL/GenBank/DDBJ databases">
        <authorList>
            <person name="Alioto T."/>
            <person name="Alioto T."/>
            <person name="Gomez Garrido J."/>
        </authorList>
    </citation>
    <scope>NUCLEOTIDE SEQUENCE [LARGE SCALE GENOMIC DNA]</scope>
</reference>
<evidence type="ECO:0000256" key="11">
    <source>
        <dbReference type="RuleBase" id="RU361156"/>
    </source>
</evidence>
<dbReference type="InterPro" id="IPR029058">
    <property type="entry name" value="AB_hydrolase_fold"/>
</dbReference>
<keyword evidence="7 11" id="KW-0378">Hydrolase</keyword>
<dbReference type="PANTHER" id="PTHR11802">
    <property type="entry name" value="SERINE PROTEASE FAMILY S10 SERINE CARBOXYPEPTIDASE"/>
    <property type="match status" value="1"/>
</dbReference>
<dbReference type="Gene3D" id="3.40.50.1820">
    <property type="entry name" value="alpha/beta hydrolase"/>
    <property type="match status" value="1"/>
</dbReference>
<comment type="function">
    <text evidence="10">Probable carboxypeptidase.</text>
</comment>
<dbReference type="EMBL" id="CACTIH010000006">
    <property type="protein sequence ID" value="CAA2933753.1"/>
    <property type="molecule type" value="Genomic_DNA"/>
</dbReference>
<evidence type="ECO:0000256" key="10">
    <source>
        <dbReference type="ARBA" id="ARBA00037399"/>
    </source>
</evidence>
<evidence type="ECO:0000256" key="6">
    <source>
        <dbReference type="ARBA" id="ARBA00022729"/>
    </source>
</evidence>
<organism evidence="12 13">
    <name type="scientific">Olea europaea subsp. europaea</name>
    <dbReference type="NCBI Taxonomy" id="158383"/>
    <lineage>
        <taxon>Eukaryota</taxon>
        <taxon>Viridiplantae</taxon>
        <taxon>Streptophyta</taxon>
        <taxon>Embryophyta</taxon>
        <taxon>Tracheophyta</taxon>
        <taxon>Spermatophyta</taxon>
        <taxon>Magnoliopsida</taxon>
        <taxon>eudicotyledons</taxon>
        <taxon>Gunneridae</taxon>
        <taxon>Pentapetalae</taxon>
        <taxon>asterids</taxon>
        <taxon>lamiids</taxon>
        <taxon>Lamiales</taxon>
        <taxon>Oleaceae</taxon>
        <taxon>Oleeae</taxon>
        <taxon>Olea</taxon>
    </lineage>
</organism>
<evidence type="ECO:0000313" key="13">
    <source>
        <dbReference type="Proteomes" id="UP000594638"/>
    </source>
</evidence>
<evidence type="ECO:0000256" key="7">
    <source>
        <dbReference type="ARBA" id="ARBA00022801"/>
    </source>
</evidence>
<gene>
    <name evidence="12" type="ORF">OLEA9_A078779</name>
</gene>
<keyword evidence="3" id="KW-0964">Secreted</keyword>
<dbReference type="Pfam" id="PF00450">
    <property type="entry name" value="Peptidase_S10"/>
    <property type="match status" value="1"/>
</dbReference>
<comment type="caution">
    <text evidence="12">The sequence shown here is derived from an EMBL/GenBank/DDBJ whole genome shotgun (WGS) entry which is preliminary data.</text>
</comment>
<dbReference type="InterPro" id="IPR001563">
    <property type="entry name" value="Peptidase_S10"/>
</dbReference>
<comment type="subcellular location">
    <subcellularLocation>
        <location evidence="1">Secreted</location>
    </subcellularLocation>
</comment>
<evidence type="ECO:0000256" key="1">
    <source>
        <dbReference type="ARBA" id="ARBA00004613"/>
    </source>
</evidence>
<dbReference type="InterPro" id="IPR033124">
    <property type="entry name" value="Ser_caboxypep_his_AS"/>
</dbReference>
<evidence type="ECO:0000256" key="3">
    <source>
        <dbReference type="ARBA" id="ARBA00022525"/>
    </source>
</evidence>
<keyword evidence="6" id="KW-0732">Signal</keyword>
<comment type="similarity">
    <text evidence="2 11">Belongs to the peptidase S10 family.</text>
</comment>
<dbReference type="PROSITE" id="PS00560">
    <property type="entry name" value="CARBOXYPEPT_SER_HIS"/>
    <property type="match status" value="1"/>
</dbReference>
<dbReference type="EC" id="3.4.16.-" evidence="11"/>
<accession>A0A8S0P6N5</accession>
<keyword evidence="9" id="KW-0325">Glycoprotein</keyword>
<protein>
    <recommendedName>
        <fullName evidence="11">Carboxypeptidase</fullName>
        <ecNumber evidence="11">3.4.16.-</ecNumber>
    </recommendedName>
</protein>
<evidence type="ECO:0000256" key="8">
    <source>
        <dbReference type="ARBA" id="ARBA00023157"/>
    </source>
</evidence>
<dbReference type="SUPFAM" id="SSF53474">
    <property type="entry name" value="alpha/beta-Hydrolases"/>
    <property type="match status" value="1"/>
</dbReference>
<keyword evidence="8" id="KW-1015">Disulfide bond</keyword>
<evidence type="ECO:0000256" key="5">
    <source>
        <dbReference type="ARBA" id="ARBA00022670"/>
    </source>
</evidence>
<dbReference type="GO" id="GO:0004185">
    <property type="term" value="F:serine-type carboxypeptidase activity"/>
    <property type="evidence" value="ECO:0007669"/>
    <property type="project" value="UniProtKB-UniRule"/>
</dbReference>
<dbReference type="AlphaFoldDB" id="A0A8S0P6N5"/>
<name>A0A8S0P6N5_OLEEU</name>
<evidence type="ECO:0000313" key="12">
    <source>
        <dbReference type="EMBL" id="CAA2933753.1"/>
    </source>
</evidence>
<keyword evidence="4 11" id="KW-0121">Carboxypeptidase</keyword>
<dbReference type="GO" id="GO:0005576">
    <property type="term" value="C:extracellular region"/>
    <property type="evidence" value="ECO:0007669"/>
    <property type="project" value="UniProtKB-SubCell"/>
</dbReference>
<dbReference type="GO" id="GO:0006508">
    <property type="term" value="P:proteolysis"/>
    <property type="evidence" value="ECO:0007669"/>
    <property type="project" value="UniProtKB-KW"/>
</dbReference>
<evidence type="ECO:0000256" key="9">
    <source>
        <dbReference type="ARBA" id="ARBA00023180"/>
    </source>
</evidence>
<keyword evidence="13" id="KW-1185">Reference proteome</keyword>
<sequence length="460" mass="51394">MEFPKTQAEKMIRGLNLFPEFDVNIAEEDPAFTAPKIVEKGLLFSCVGDPTCVQYLGHTAGYYRLPHTKSARMFYYFFQSRNKPSTDPVVVYLTGGPGCSTSQALFYVNGPFHITNNLSLVWNDFGWDKVSNIIYVDQPIGTGFSYTSDKADIRTDSQEAAADFYDFLQAFFKAHPQYVRNDFYITGESYAGHYIPAFANRVQKGNNNKEGIHINMKGLAIGNGLTDPVIQYKAYTDFALSMKLITQSDYDSLNQLVPQCVQGIKLCGNSSGPSSACSKAFDDCTGIFNRIVKINGQINYFDIRKRCPTGPPCYNFSSVPNFLNQKSVRQALGVGDIKFVTCNLSVYDSLKTDWMKNYEVVIPALLENGVKLLVYAGEYDLICNWLGNSRWVDAMVWSGQKNFVSAPSVPFKVDGVEAGLQKSSGLLTFLKVHNAGHWVPMDQPKASLEMIKRWLQGIPL</sequence>
<dbReference type="InterPro" id="IPR018202">
    <property type="entry name" value="Ser_caboxypep_ser_AS"/>
</dbReference>
<proteinExistence type="inferred from homology"/>
<dbReference type="OrthoDB" id="892306at2759"/>